<reference evidence="2" key="1">
    <citation type="submission" date="2020-10" db="EMBL/GenBank/DDBJ databases">
        <authorList>
            <person name="Kusch S."/>
        </authorList>
    </citation>
    <scope>NUCLEOTIDE SEQUENCE</scope>
    <source>
        <strain evidence="2">SwB9</strain>
    </source>
</reference>
<keyword evidence="3" id="KW-1185">Reference proteome</keyword>
<accession>A0A8H2ZPH0</accession>
<dbReference type="OrthoDB" id="10318361at2759"/>
<dbReference type="EMBL" id="CAJHIA010000007">
    <property type="protein sequence ID" value="CAD6441960.1"/>
    <property type="molecule type" value="Genomic_DNA"/>
</dbReference>
<name>A0A8H2ZPH0_9HELO</name>
<proteinExistence type="predicted"/>
<dbReference type="Proteomes" id="UP000624404">
    <property type="component" value="Unassembled WGS sequence"/>
</dbReference>
<organism evidence="2 3">
    <name type="scientific">Sclerotinia trifoliorum</name>
    <dbReference type="NCBI Taxonomy" id="28548"/>
    <lineage>
        <taxon>Eukaryota</taxon>
        <taxon>Fungi</taxon>
        <taxon>Dikarya</taxon>
        <taxon>Ascomycota</taxon>
        <taxon>Pezizomycotina</taxon>
        <taxon>Leotiomycetes</taxon>
        <taxon>Helotiales</taxon>
        <taxon>Sclerotiniaceae</taxon>
        <taxon>Sclerotinia</taxon>
    </lineage>
</organism>
<feature type="compositionally biased region" description="Polar residues" evidence="1">
    <location>
        <begin position="1"/>
        <end position="24"/>
    </location>
</feature>
<evidence type="ECO:0000256" key="1">
    <source>
        <dbReference type="SAM" id="MobiDB-lite"/>
    </source>
</evidence>
<gene>
    <name evidence="2" type="ORF">SCLTRI_LOCUS1752</name>
</gene>
<dbReference type="AlphaFoldDB" id="A0A8H2ZPH0"/>
<evidence type="ECO:0000313" key="2">
    <source>
        <dbReference type="EMBL" id="CAD6441960.1"/>
    </source>
</evidence>
<sequence>MATARSANSNTLKPLTEKTYQQGGTPARRQAFYPLSDRLRVDILRWIAEQTTFRKLNDRQYRSLGMVQRCIKQAAVAHDFKGSTAQPSSSQSSLHN</sequence>
<evidence type="ECO:0000313" key="3">
    <source>
        <dbReference type="Proteomes" id="UP000624404"/>
    </source>
</evidence>
<comment type="caution">
    <text evidence="2">The sequence shown here is derived from an EMBL/GenBank/DDBJ whole genome shotgun (WGS) entry which is preliminary data.</text>
</comment>
<protein>
    <submittedName>
        <fullName evidence="2">Fee1ec0d-4fe4-4516-9d4f-16d0a0e71848-CDS</fullName>
    </submittedName>
</protein>
<feature type="region of interest" description="Disordered" evidence="1">
    <location>
        <begin position="1"/>
        <end position="26"/>
    </location>
</feature>